<reference evidence="1 2" key="1">
    <citation type="submission" date="2019-05" db="EMBL/GenBank/DDBJ databases">
        <title>Another draft genome of Portunus trituberculatus and its Hox gene families provides insights of decapod evolution.</title>
        <authorList>
            <person name="Jeong J.-H."/>
            <person name="Song I."/>
            <person name="Kim S."/>
            <person name="Choi T."/>
            <person name="Kim D."/>
            <person name="Ryu S."/>
            <person name="Kim W."/>
        </authorList>
    </citation>
    <scope>NUCLEOTIDE SEQUENCE [LARGE SCALE GENOMIC DNA]</scope>
    <source>
        <tissue evidence="1">Muscle</tissue>
    </source>
</reference>
<protein>
    <submittedName>
        <fullName evidence="1">Uncharacterized protein</fullName>
    </submittedName>
</protein>
<evidence type="ECO:0000313" key="2">
    <source>
        <dbReference type="Proteomes" id="UP000324222"/>
    </source>
</evidence>
<dbReference type="AlphaFoldDB" id="A0A5B7EPF1"/>
<dbReference type="EMBL" id="VSRR010003549">
    <property type="protein sequence ID" value="MPC36570.1"/>
    <property type="molecule type" value="Genomic_DNA"/>
</dbReference>
<accession>A0A5B7EPF1</accession>
<gene>
    <name evidence="1" type="ORF">E2C01_030033</name>
</gene>
<name>A0A5B7EPF1_PORTR</name>
<comment type="caution">
    <text evidence="1">The sequence shown here is derived from an EMBL/GenBank/DDBJ whole genome shotgun (WGS) entry which is preliminary data.</text>
</comment>
<sequence>MISQVLKSVSPLNSVEMLLICHKNHKSTLKNQCGQLQPFECRGVAKSALEYSVSLSILAFLQRDVSILSVTVVDKKGIDDN</sequence>
<organism evidence="1 2">
    <name type="scientific">Portunus trituberculatus</name>
    <name type="common">Swimming crab</name>
    <name type="synonym">Neptunus trituberculatus</name>
    <dbReference type="NCBI Taxonomy" id="210409"/>
    <lineage>
        <taxon>Eukaryota</taxon>
        <taxon>Metazoa</taxon>
        <taxon>Ecdysozoa</taxon>
        <taxon>Arthropoda</taxon>
        <taxon>Crustacea</taxon>
        <taxon>Multicrustacea</taxon>
        <taxon>Malacostraca</taxon>
        <taxon>Eumalacostraca</taxon>
        <taxon>Eucarida</taxon>
        <taxon>Decapoda</taxon>
        <taxon>Pleocyemata</taxon>
        <taxon>Brachyura</taxon>
        <taxon>Eubrachyura</taxon>
        <taxon>Portunoidea</taxon>
        <taxon>Portunidae</taxon>
        <taxon>Portuninae</taxon>
        <taxon>Portunus</taxon>
    </lineage>
</organism>
<keyword evidence="2" id="KW-1185">Reference proteome</keyword>
<dbReference type="Proteomes" id="UP000324222">
    <property type="component" value="Unassembled WGS sequence"/>
</dbReference>
<proteinExistence type="predicted"/>
<evidence type="ECO:0000313" key="1">
    <source>
        <dbReference type="EMBL" id="MPC36570.1"/>
    </source>
</evidence>